<reference evidence="2" key="1">
    <citation type="submission" date="2023-07" db="EMBL/GenBank/DDBJ databases">
        <authorList>
            <consortium name="AG Swart"/>
            <person name="Singh M."/>
            <person name="Singh A."/>
            <person name="Seah K."/>
            <person name="Emmerich C."/>
        </authorList>
    </citation>
    <scope>NUCLEOTIDE SEQUENCE</scope>
    <source>
        <strain evidence="2">DP1</strain>
    </source>
</reference>
<keyword evidence="3" id="KW-1185">Reference proteome</keyword>
<evidence type="ECO:0000256" key="1">
    <source>
        <dbReference type="SAM" id="MobiDB-lite"/>
    </source>
</evidence>
<dbReference type="EMBL" id="CAMPGE010026399">
    <property type="protein sequence ID" value="CAI2384086.1"/>
    <property type="molecule type" value="Genomic_DNA"/>
</dbReference>
<accession>A0AAD1Y2E9</accession>
<feature type="compositionally biased region" description="Basic and acidic residues" evidence="1">
    <location>
        <begin position="56"/>
        <end position="66"/>
    </location>
</feature>
<protein>
    <submittedName>
        <fullName evidence="2">Uncharacterized protein</fullName>
    </submittedName>
</protein>
<gene>
    <name evidence="2" type="ORF">ECRASSUSDP1_LOCUS25607</name>
</gene>
<evidence type="ECO:0000313" key="2">
    <source>
        <dbReference type="EMBL" id="CAI2384086.1"/>
    </source>
</evidence>
<dbReference type="Proteomes" id="UP001295684">
    <property type="component" value="Unassembled WGS sequence"/>
</dbReference>
<organism evidence="2 3">
    <name type="scientific">Euplotes crassus</name>
    <dbReference type="NCBI Taxonomy" id="5936"/>
    <lineage>
        <taxon>Eukaryota</taxon>
        <taxon>Sar</taxon>
        <taxon>Alveolata</taxon>
        <taxon>Ciliophora</taxon>
        <taxon>Intramacronucleata</taxon>
        <taxon>Spirotrichea</taxon>
        <taxon>Hypotrichia</taxon>
        <taxon>Euplotida</taxon>
        <taxon>Euplotidae</taxon>
        <taxon>Moneuplotes</taxon>
    </lineage>
</organism>
<dbReference type="AlphaFoldDB" id="A0AAD1Y2E9"/>
<evidence type="ECO:0000313" key="3">
    <source>
        <dbReference type="Proteomes" id="UP001295684"/>
    </source>
</evidence>
<name>A0AAD1Y2E9_EUPCR</name>
<sequence>MQASKFCGKLATTAQKSSTARQFLGKNALISFQVRGIRQPLIMFKGKRLPHDKTRGIDEAHEEPHAEQATSGEVSNAPIDFWELPERFENLKYLEHDVELVHQGANDDVRHWEDITLDQ</sequence>
<comment type="caution">
    <text evidence="2">The sequence shown here is derived from an EMBL/GenBank/DDBJ whole genome shotgun (WGS) entry which is preliminary data.</text>
</comment>
<proteinExistence type="predicted"/>
<feature type="region of interest" description="Disordered" evidence="1">
    <location>
        <begin position="56"/>
        <end position="76"/>
    </location>
</feature>